<accession>A0AAD0VLK5</accession>
<dbReference type="Proteomes" id="UP000289132">
    <property type="component" value="Unassembled WGS sequence"/>
</dbReference>
<evidence type="ECO:0000313" key="2">
    <source>
        <dbReference type="EMBL" id="RXJ90067.1"/>
    </source>
</evidence>
<reference evidence="1 3" key="2">
    <citation type="submission" date="2018-07" db="EMBL/GenBank/DDBJ databases">
        <title>Complete genome of the Arcobacter trophiarum type strain LMG 25534.</title>
        <authorList>
            <person name="Miller W.G."/>
            <person name="Yee E."/>
        </authorList>
    </citation>
    <scope>NUCLEOTIDE SEQUENCE [LARGE SCALE GENOMIC DNA]</scope>
    <source>
        <strain evidence="1 3">LMG 25534</strain>
    </source>
</reference>
<dbReference type="EMBL" id="CP031367">
    <property type="protein sequence ID" value="AXK47985.1"/>
    <property type="molecule type" value="Genomic_DNA"/>
</dbReference>
<reference evidence="2 4" key="1">
    <citation type="submission" date="2017-10" db="EMBL/GenBank/DDBJ databases">
        <title>Genomics of the genus Arcobacter.</title>
        <authorList>
            <person name="Perez-Cataluna A."/>
            <person name="Figueras M.J."/>
        </authorList>
    </citation>
    <scope>NUCLEOTIDE SEQUENCE [LARGE SCALE GENOMIC DNA]</scope>
    <source>
        <strain evidence="2 4">LMG 25534</strain>
    </source>
</reference>
<organism evidence="1 3">
    <name type="scientific">Aliarcobacter trophiarum LMG 25534</name>
    <dbReference type="NCBI Taxonomy" id="1032241"/>
    <lineage>
        <taxon>Bacteria</taxon>
        <taxon>Pseudomonadati</taxon>
        <taxon>Campylobacterota</taxon>
        <taxon>Epsilonproteobacteria</taxon>
        <taxon>Campylobacterales</taxon>
        <taxon>Arcobacteraceae</taxon>
        <taxon>Aliarcobacter</taxon>
    </lineage>
</organism>
<gene>
    <name evidence="1" type="ORF">ATR_0092</name>
    <name evidence="2" type="ORF">CRU87_07765</name>
</gene>
<keyword evidence="4" id="KW-1185">Reference proteome</keyword>
<evidence type="ECO:0000313" key="1">
    <source>
        <dbReference type="EMBL" id="AXK47985.1"/>
    </source>
</evidence>
<dbReference type="RefSeq" id="WP_115427542.1">
    <property type="nucleotide sequence ID" value="NZ_CP031367.1"/>
</dbReference>
<dbReference type="KEGG" id="atp:ATR_0092"/>
<protein>
    <submittedName>
        <fullName evidence="1">Uncharacterized protein</fullName>
    </submittedName>
</protein>
<proteinExistence type="predicted"/>
<dbReference type="AlphaFoldDB" id="A0AAD0VLK5"/>
<dbReference type="Proteomes" id="UP000254504">
    <property type="component" value="Chromosome"/>
</dbReference>
<name>A0AAD0VLK5_9BACT</name>
<evidence type="ECO:0000313" key="3">
    <source>
        <dbReference type="Proteomes" id="UP000254504"/>
    </source>
</evidence>
<sequence length="193" mass="23347">MFDNIIKFLKFVFKRVTKLSIPYFSLGENNLRFKITSEFIYKYPLSSMETKTRYDSYVISAYTLKMDDLYLEYIETYVDTTWSGDAFSLFISLLKDEISAKRFDLVEEYIYPHYVFRTYFVDNSYYLNLVFIYENSKNIFIIDKKESLFTPLLRSFMKTYDFDFKNKFNNNLDFNFSLVKKNAINNYFRVTSS</sequence>
<dbReference type="EMBL" id="PDKD01000013">
    <property type="protein sequence ID" value="RXJ90067.1"/>
    <property type="molecule type" value="Genomic_DNA"/>
</dbReference>
<evidence type="ECO:0000313" key="4">
    <source>
        <dbReference type="Proteomes" id="UP000289132"/>
    </source>
</evidence>